<sequence>MMTAKGGSGDEEAVHQAGGMLAKVMRTPPRTPASRPSPSMKACLTPLRATSAVALASVPEDKLTAWEHAGFSGFQIRSVVKHQHNDAIGLVLASAFVPALQDLVVEVVRCRRCTLASSAGFEQGEVLLTMNGQDLIGMVPHDVFELTKQLTCNKLTFVTACLRESSRSTQKLLKISIVAANTTAIVKFIVIVVVIAVHQRRAARTKPWPARSRSRLCRER</sequence>
<feature type="transmembrane region" description="Helical" evidence="1">
    <location>
        <begin position="175"/>
        <end position="197"/>
    </location>
</feature>
<evidence type="ECO:0000313" key="2">
    <source>
        <dbReference type="EMBL" id="EGD73556.1"/>
    </source>
</evidence>
<dbReference type="SUPFAM" id="SSF50156">
    <property type="entry name" value="PDZ domain-like"/>
    <property type="match status" value="1"/>
</dbReference>
<gene>
    <name evidence="2" type="ORF">PTSG_05263</name>
</gene>
<name>F2U9Y1_SALR5</name>
<dbReference type="AlphaFoldDB" id="F2U9Y1"/>
<dbReference type="EMBL" id="GL832966">
    <property type="protein sequence ID" value="EGD73556.1"/>
    <property type="molecule type" value="Genomic_DNA"/>
</dbReference>
<dbReference type="InParanoid" id="F2U9Y1"/>
<dbReference type="RefSeq" id="XP_004993838.1">
    <property type="nucleotide sequence ID" value="XM_004993781.1"/>
</dbReference>
<proteinExistence type="predicted"/>
<keyword evidence="3" id="KW-1185">Reference proteome</keyword>
<dbReference type="KEGG" id="sre:PTSG_05263"/>
<keyword evidence="1" id="KW-0472">Membrane</keyword>
<protein>
    <recommendedName>
        <fullName evidence="4">PDZ domain-containing protein</fullName>
    </recommendedName>
</protein>
<keyword evidence="1" id="KW-1133">Transmembrane helix</keyword>
<reference evidence="2" key="1">
    <citation type="submission" date="2009-08" db="EMBL/GenBank/DDBJ databases">
        <title>Annotation of Salpingoeca rosetta.</title>
        <authorList>
            <consortium name="The Broad Institute Genome Sequencing Platform"/>
            <person name="Russ C."/>
            <person name="Cuomo C."/>
            <person name="Burger G."/>
            <person name="Gray M.W."/>
            <person name="Holland P.W.H."/>
            <person name="King N."/>
            <person name="Lang F.B.F."/>
            <person name="Roger A.J."/>
            <person name="Ruiz-Trillo I."/>
            <person name="Young S.K."/>
            <person name="Zeng Q."/>
            <person name="Gargeya S."/>
            <person name="Alvarado L."/>
            <person name="Berlin A."/>
            <person name="Chapman S.B."/>
            <person name="Chen Z."/>
            <person name="Freedman E."/>
            <person name="Gellesch M."/>
            <person name="Goldberg J."/>
            <person name="Griggs A."/>
            <person name="Gujja S."/>
            <person name="Heilman E."/>
            <person name="Heiman D."/>
            <person name="Howarth C."/>
            <person name="Mehta T."/>
            <person name="Neiman D."/>
            <person name="Pearson M."/>
            <person name="Roberts A."/>
            <person name="Saif S."/>
            <person name="Shea T."/>
            <person name="Shenoy N."/>
            <person name="Sisk P."/>
            <person name="Stolte C."/>
            <person name="Sykes S."/>
            <person name="White J."/>
            <person name="Yandava C."/>
            <person name="Haas B."/>
            <person name="Nusbaum C."/>
            <person name="Birren B."/>
        </authorList>
    </citation>
    <scope>NUCLEOTIDE SEQUENCE [LARGE SCALE GENOMIC DNA]</scope>
    <source>
        <strain evidence="2">ATCC 50818</strain>
    </source>
</reference>
<evidence type="ECO:0000256" key="1">
    <source>
        <dbReference type="SAM" id="Phobius"/>
    </source>
</evidence>
<evidence type="ECO:0008006" key="4">
    <source>
        <dbReference type="Google" id="ProtNLM"/>
    </source>
</evidence>
<evidence type="ECO:0000313" key="3">
    <source>
        <dbReference type="Proteomes" id="UP000007799"/>
    </source>
</evidence>
<dbReference type="Proteomes" id="UP000007799">
    <property type="component" value="Unassembled WGS sequence"/>
</dbReference>
<accession>F2U9Y1</accession>
<organism evidence="3">
    <name type="scientific">Salpingoeca rosetta (strain ATCC 50818 / BSB-021)</name>
    <dbReference type="NCBI Taxonomy" id="946362"/>
    <lineage>
        <taxon>Eukaryota</taxon>
        <taxon>Choanoflagellata</taxon>
        <taxon>Craspedida</taxon>
        <taxon>Salpingoecidae</taxon>
        <taxon>Salpingoeca</taxon>
    </lineage>
</organism>
<dbReference type="GeneID" id="16074417"/>
<dbReference type="InterPro" id="IPR036034">
    <property type="entry name" value="PDZ_sf"/>
</dbReference>
<keyword evidence="1" id="KW-0812">Transmembrane</keyword>